<accession>A0A8E2B3E6</accession>
<gene>
    <name evidence="2" type="ORF">OBBRIDRAFT_803886</name>
</gene>
<dbReference type="EMBL" id="KV722401">
    <property type="protein sequence ID" value="OCH90600.1"/>
    <property type="molecule type" value="Genomic_DNA"/>
</dbReference>
<feature type="region of interest" description="Disordered" evidence="1">
    <location>
        <begin position="29"/>
        <end position="72"/>
    </location>
</feature>
<dbReference type="OrthoDB" id="2651020at2759"/>
<evidence type="ECO:0000256" key="1">
    <source>
        <dbReference type="SAM" id="MobiDB-lite"/>
    </source>
</evidence>
<evidence type="ECO:0000313" key="2">
    <source>
        <dbReference type="EMBL" id="OCH90600.1"/>
    </source>
</evidence>
<keyword evidence="3" id="KW-1185">Reference proteome</keyword>
<feature type="compositionally biased region" description="Low complexity" evidence="1">
    <location>
        <begin position="32"/>
        <end position="72"/>
    </location>
</feature>
<name>A0A8E2B3E6_9APHY</name>
<dbReference type="AlphaFoldDB" id="A0A8E2B3E6"/>
<organism evidence="2 3">
    <name type="scientific">Obba rivulosa</name>
    <dbReference type="NCBI Taxonomy" id="1052685"/>
    <lineage>
        <taxon>Eukaryota</taxon>
        <taxon>Fungi</taxon>
        <taxon>Dikarya</taxon>
        <taxon>Basidiomycota</taxon>
        <taxon>Agaricomycotina</taxon>
        <taxon>Agaricomycetes</taxon>
        <taxon>Polyporales</taxon>
        <taxon>Gelatoporiaceae</taxon>
        <taxon>Obba</taxon>
    </lineage>
</organism>
<dbReference type="Proteomes" id="UP000250043">
    <property type="component" value="Unassembled WGS sequence"/>
</dbReference>
<evidence type="ECO:0000313" key="3">
    <source>
        <dbReference type="Proteomes" id="UP000250043"/>
    </source>
</evidence>
<protein>
    <submittedName>
        <fullName evidence="2">Uncharacterized protein</fullName>
    </submittedName>
</protein>
<reference evidence="2 3" key="1">
    <citation type="submission" date="2016-07" db="EMBL/GenBank/DDBJ databases">
        <title>Draft genome of the white-rot fungus Obba rivulosa 3A-2.</title>
        <authorList>
            <consortium name="DOE Joint Genome Institute"/>
            <person name="Miettinen O."/>
            <person name="Riley R."/>
            <person name="Acob R."/>
            <person name="Barry K."/>
            <person name="Cullen D."/>
            <person name="De Vries R."/>
            <person name="Hainaut M."/>
            <person name="Hatakka A."/>
            <person name="Henrissat B."/>
            <person name="Hilden K."/>
            <person name="Kuo R."/>
            <person name="Labutti K."/>
            <person name="Lipzen A."/>
            <person name="Makela M.R."/>
            <person name="Sandor L."/>
            <person name="Spatafora J.W."/>
            <person name="Grigoriev I.V."/>
            <person name="Hibbett D.S."/>
        </authorList>
    </citation>
    <scope>NUCLEOTIDE SEQUENCE [LARGE SCALE GENOMIC DNA]</scope>
    <source>
        <strain evidence="2 3">3A-2</strain>
    </source>
</reference>
<sequence>MSTLISNYMEVDSHLSQLFSSLQLDGKQRGISESAELAPSPSPLASDDPAMSDSDSEGSTYQSSPSSSRTKSTSALPCGCALLQHLQDQVLSASLPHTPAPADDYLETIFAHREALCALPQAHRACAHACDALAEEMTRRADAEAAWRESVIEAETYWQEAARAAETGWREAASAFLHEARVVQNVCAEW</sequence>
<proteinExistence type="predicted"/>